<name>A0AAX6F296_IRIPA</name>
<feature type="compositionally biased region" description="Polar residues" evidence="1">
    <location>
        <begin position="412"/>
        <end position="424"/>
    </location>
</feature>
<keyword evidence="3" id="KW-1185">Reference proteome</keyword>
<evidence type="ECO:0000313" key="3">
    <source>
        <dbReference type="Proteomes" id="UP001140949"/>
    </source>
</evidence>
<dbReference type="EMBL" id="JANAVB010032616">
    <property type="protein sequence ID" value="KAJ6810299.1"/>
    <property type="molecule type" value="Genomic_DNA"/>
</dbReference>
<feature type="compositionally biased region" description="Low complexity" evidence="1">
    <location>
        <begin position="1"/>
        <end position="15"/>
    </location>
</feature>
<protein>
    <submittedName>
        <fullName evidence="2">Charged multivesicular body protein 7</fullName>
    </submittedName>
</protein>
<feature type="region of interest" description="Disordered" evidence="1">
    <location>
        <begin position="1"/>
        <end position="21"/>
    </location>
</feature>
<feature type="region of interest" description="Disordered" evidence="1">
    <location>
        <begin position="394"/>
        <end position="424"/>
    </location>
</feature>
<dbReference type="GO" id="GO:0009898">
    <property type="term" value="C:cytoplasmic side of plasma membrane"/>
    <property type="evidence" value="ECO:0007669"/>
    <property type="project" value="TreeGrafter"/>
</dbReference>
<dbReference type="Pfam" id="PF03357">
    <property type="entry name" value="Snf7"/>
    <property type="match status" value="1"/>
</dbReference>
<gene>
    <name evidence="2" type="ORF">M6B38_158765</name>
</gene>
<dbReference type="Proteomes" id="UP001140949">
    <property type="component" value="Unassembled WGS sequence"/>
</dbReference>
<reference evidence="2" key="1">
    <citation type="journal article" date="2023" name="GigaByte">
        <title>Genome assembly of the bearded iris, Iris pallida Lam.</title>
        <authorList>
            <person name="Bruccoleri R.E."/>
            <person name="Oakeley E.J."/>
            <person name="Faust A.M.E."/>
            <person name="Altorfer M."/>
            <person name="Dessus-Babus S."/>
            <person name="Burckhardt D."/>
            <person name="Oertli M."/>
            <person name="Naumann U."/>
            <person name="Petersen F."/>
            <person name="Wong J."/>
        </authorList>
    </citation>
    <scope>NUCLEOTIDE SEQUENCE</scope>
    <source>
        <strain evidence="2">GSM-AAB239-AS_SAM_17_03QT</strain>
    </source>
</reference>
<dbReference type="PANTHER" id="PTHR22761">
    <property type="entry name" value="CHARGED MULTIVESICULAR BODY PROTEIN"/>
    <property type="match status" value="1"/>
</dbReference>
<sequence length="424" mass="47702">MSTSSSSSSSSSSSTVEEVVRREVPDWDDDVASTARFKALSGQRPDWEPKLRFWRDLIVKVARHLGTCTIRSSEVKSVWFARGGLTPLCMDQVLHDMRIDGDILSQGDLIDPTSGRMYQMFRRVGHLIGNFRSLSLQDNVEDTLILKTLLQERAADIIKILTDCNWTSSCIITLQKFQSLCKGSGEASAILSYLSECGKARYFSIRKKDLIEGVKLSLVSTSVPNITRLDYDTLHLIWTAEKLQQQHDVIDQRWENARKLALASFKLGNKQVAYRRIRQSKLFSESRAKCTTLLERVEEVLRIIADAESTKNVSEAIQIGARAIKENKISVEEIHIHLQELDENIIAQKLVNEALEATPVQSVDFEDEDMEEEFKKLEMELADEMPTAQIVEPVSHTGEVEGTQGSAEMLSQALSNLNLQPEAA</sequence>
<evidence type="ECO:0000313" key="2">
    <source>
        <dbReference type="EMBL" id="KAJ6810299.1"/>
    </source>
</evidence>
<comment type="caution">
    <text evidence="2">The sequence shown here is derived from an EMBL/GenBank/DDBJ whole genome shotgun (WGS) entry which is preliminary data.</text>
</comment>
<dbReference type="GO" id="GO:0006900">
    <property type="term" value="P:vesicle budding from membrane"/>
    <property type="evidence" value="ECO:0007669"/>
    <property type="project" value="TreeGrafter"/>
</dbReference>
<dbReference type="GO" id="GO:0005771">
    <property type="term" value="C:multivesicular body"/>
    <property type="evidence" value="ECO:0007669"/>
    <property type="project" value="TreeGrafter"/>
</dbReference>
<dbReference type="InterPro" id="IPR005024">
    <property type="entry name" value="Snf7_fam"/>
</dbReference>
<dbReference type="GO" id="GO:0032511">
    <property type="term" value="P:late endosome to vacuole transport via multivesicular body sorting pathway"/>
    <property type="evidence" value="ECO:0007669"/>
    <property type="project" value="TreeGrafter"/>
</dbReference>
<organism evidence="2 3">
    <name type="scientific">Iris pallida</name>
    <name type="common">Sweet iris</name>
    <dbReference type="NCBI Taxonomy" id="29817"/>
    <lineage>
        <taxon>Eukaryota</taxon>
        <taxon>Viridiplantae</taxon>
        <taxon>Streptophyta</taxon>
        <taxon>Embryophyta</taxon>
        <taxon>Tracheophyta</taxon>
        <taxon>Spermatophyta</taxon>
        <taxon>Magnoliopsida</taxon>
        <taxon>Liliopsida</taxon>
        <taxon>Asparagales</taxon>
        <taxon>Iridaceae</taxon>
        <taxon>Iridoideae</taxon>
        <taxon>Irideae</taxon>
        <taxon>Iris</taxon>
    </lineage>
</organism>
<proteinExistence type="predicted"/>
<dbReference type="GO" id="GO:0000815">
    <property type="term" value="C:ESCRT III complex"/>
    <property type="evidence" value="ECO:0007669"/>
    <property type="project" value="TreeGrafter"/>
</dbReference>
<dbReference type="Pfam" id="PF25880">
    <property type="entry name" value="WHD_CHMP7_1st"/>
    <property type="match status" value="1"/>
</dbReference>
<accession>A0AAX6F296</accession>
<reference evidence="2" key="2">
    <citation type="submission" date="2023-04" db="EMBL/GenBank/DDBJ databases">
        <authorList>
            <person name="Bruccoleri R.E."/>
            <person name="Oakeley E.J."/>
            <person name="Faust A.-M."/>
            <person name="Dessus-Babus S."/>
            <person name="Altorfer M."/>
            <person name="Burckhardt D."/>
            <person name="Oertli M."/>
            <person name="Naumann U."/>
            <person name="Petersen F."/>
            <person name="Wong J."/>
        </authorList>
    </citation>
    <scope>NUCLEOTIDE SEQUENCE</scope>
    <source>
        <strain evidence="2">GSM-AAB239-AS_SAM_17_03QT</strain>
        <tissue evidence="2">Leaf</tissue>
    </source>
</reference>
<dbReference type="PANTHER" id="PTHR22761:SF7">
    <property type="entry name" value="SNF7 FAMILY PROTEIN"/>
    <property type="match status" value="1"/>
</dbReference>
<dbReference type="AlphaFoldDB" id="A0AAX6F296"/>
<evidence type="ECO:0000256" key="1">
    <source>
        <dbReference type="SAM" id="MobiDB-lite"/>
    </source>
</evidence>